<evidence type="ECO:0000256" key="2">
    <source>
        <dbReference type="ARBA" id="ARBA00022475"/>
    </source>
</evidence>
<keyword evidence="2" id="KW-1003">Cell membrane</keyword>
<dbReference type="Proteomes" id="UP000594586">
    <property type="component" value="Chromosome"/>
</dbReference>
<evidence type="ECO:0000256" key="3">
    <source>
        <dbReference type="ARBA" id="ARBA00022519"/>
    </source>
</evidence>
<dbReference type="PANTHER" id="PTHR35851:SF1">
    <property type="entry name" value="CELL DIVISION PROTEIN FTSQ"/>
    <property type="match status" value="1"/>
</dbReference>
<dbReference type="KEGG" id="cqn:G7Y29_07275"/>
<name>A0A7T0PE00_9CORY</name>
<dbReference type="GO" id="GO:0090529">
    <property type="term" value="P:cell septum assembly"/>
    <property type="evidence" value="ECO:0007669"/>
    <property type="project" value="InterPro"/>
</dbReference>
<dbReference type="InterPro" id="IPR005548">
    <property type="entry name" value="Cell_div_FtsQ/DivIB_C"/>
</dbReference>
<evidence type="ECO:0000256" key="6">
    <source>
        <dbReference type="ARBA" id="ARBA00022989"/>
    </source>
</evidence>
<comment type="subcellular location">
    <subcellularLocation>
        <location evidence="1">Membrane</location>
    </subcellularLocation>
</comment>
<evidence type="ECO:0000313" key="11">
    <source>
        <dbReference type="Proteomes" id="UP000594586"/>
    </source>
</evidence>
<keyword evidence="3" id="KW-0997">Cell inner membrane</keyword>
<evidence type="ECO:0000256" key="8">
    <source>
        <dbReference type="ARBA" id="ARBA00023306"/>
    </source>
</evidence>
<evidence type="ECO:0000256" key="1">
    <source>
        <dbReference type="ARBA" id="ARBA00004370"/>
    </source>
</evidence>
<keyword evidence="7" id="KW-0472">Membrane</keyword>
<dbReference type="InterPro" id="IPR013685">
    <property type="entry name" value="POTRA_FtsQ_type"/>
</dbReference>
<dbReference type="PANTHER" id="PTHR35851">
    <property type="entry name" value="CELL DIVISION PROTEIN FTSQ"/>
    <property type="match status" value="1"/>
</dbReference>
<keyword evidence="8" id="KW-0131">Cell cycle</keyword>
<dbReference type="Pfam" id="PF03799">
    <property type="entry name" value="FtsQ_DivIB_C"/>
    <property type="match status" value="1"/>
</dbReference>
<dbReference type="InterPro" id="IPR034746">
    <property type="entry name" value="POTRA"/>
</dbReference>
<dbReference type="InterPro" id="IPR026579">
    <property type="entry name" value="FtsQ"/>
</dbReference>
<dbReference type="PROSITE" id="PS51779">
    <property type="entry name" value="POTRA"/>
    <property type="match status" value="1"/>
</dbReference>
<dbReference type="GO" id="GO:0016020">
    <property type="term" value="C:membrane"/>
    <property type="evidence" value="ECO:0007669"/>
    <property type="project" value="UniProtKB-SubCell"/>
</dbReference>
<dbReference type="Gene3D" id="3.10.20.310">
    <property type="entry name" value="membrane protein fhac"/>
    <property type="match status" value="1"/>
</dbReference>
<keyword evidence="5" id="KW-0812">Transmembrane</keyword>
<accession>A0A7T0PE00</accession>
<evidence type="ECO:0000256" key="4">
    <source>
        <dbReference type="ARBA" id="ARBA00022618"/>
    </source>
</evidence>
<protein>
    <submittedName>
        <fullName evidence="10">FtsQ-type POTRA domain-containing protein</fullName>
    </submittedName>
</protein>
<dbReference type="Pfam" id="PF08478">
    <property type="entry name" value="POTRA_1"/>
    <property type="match status" value="1"/>
</dbReference>
<feature type="domain" description="POTRA" evidence="9">
    <location>
        <begin position="32"/>
        <end position="100"/>
    </location>
</feature>
<dbReference type="AlphaFoldDB" id="A0A7T0PE00"/>
<evidence type="ECO:0000259" key="9">
    <source>
        <dbReference type="PROSITE" id="PS51779"/>
    </source>
</evidence>
<evidence type="ECO:0000256" key="5">
    <source>
        <dbReference type="ARBA" id="ARBA00022692"/>
    </source>
</evidence>
<organism evidence="10 11">
    <name type="scientific">Corynebacterium qintianiae</name>
    <dbReference type="NCBI Taxonomy" id="2709392"/>
    <lineage>
        <taxon>Bacteria</taxon>
        <taxon>Bacillati</taxon>
        <taxon>Actinomycetota</taxon>
        <taxon>Actinomycetes</taxon>
        <taxon>Mycobacteriales</taxon>
        <taxon>Corynebacteriaceae</taxon>
        <taxon>Corynebacterium</taxon>
    </lineage>
</organism>
<sequence length="221" mass="23070">MLRNKRRLAAGALLAVILLIVAALVLPRTQAVPVKSIAVEGAQQVTPEQIVSATGISLGMPMGAVNTHDAAVGVAGVPWVKTATVSRSWPSTIEVEITEHVAVAFVRDGEGSHLINSAGDVFAVDEPPAGAVEITGDAAREDGVLAAAVEVAASISEKGREAVRSLEARGPHIFVLHLTDDRTVVWGANEDNANKALALDVVLQREGGEFNVTNPEQVTVR</sequence>
<evidence type="ECO:0000256" key="7">
    <source>
        <dbReference type="ARBA" id="ARBA00023136"/>
    </source>
</evidence>
<evidence type="ECO:0000313" key="10">
    <source>
        <dbReference type="EMBL" id="QPK82681.1"/>
    </source>
</evidence>
<dbReference type="EMBL" id="CP064955">
    <property type="protein sequence ID" value="QPK82681.1"/>
    <property type="molecule type" value="Genomic_DNA"/>
</dbReference>
<keyword evidence="6" id="KW-1133">Transmembrane helix</keyword>
<keyword evidence="11" id="KW-1185">Reference proteome</keyword>
<proteinExistence type="predicted"/>
<gene>
    <name evidence="10" type="ORF">G7Y29_07275</name>
</gene>
<keyword evidence="4" id="KW-0132">Cell division</keyword>
<dbReference type="RefSeq" id="WP_165002637.1">
    <property type="nucleotide sequence ID" value="NZ_CP064955.1"/>
</dbReference>
<reference evidence="10 11" key="1">
    <citation type="submission" date="2020-11" db="EMBL/GenBank/DDBJ databases">
        <title>Corynebacterium sp. MC1420.</title>
        <authorList>
            <person name="Zhou J."/>
        </authorList>
    </citation>
    <scope>NUCLEOTIDE SEQUENCE [LARGE SCALE GENOMIC DNA]</scope>
    <source>
        <strain evidence="10 11">MC1420</strain>
    </source>
</reference>